<dbReference type="EMBL" id="KZ305020">
    <property type="protein sequence ID" value="PIA60336.1"/>
    <property type="molecule type" value="Genomic_DNA"/>
</dbReference>
<keyword evidence="4" id="KW-1185">Reference proteome</keyword>
<dbReference type="SMART" id="SM00767">
    <property type="entry name" value="DCD"/>
    <property type="match status" value="1"/>
</dbReference>
<feature type="compositionally biased region" description="Basic and acidic residues" evidence="1">
    <location>
        <begin position="246"/>
        <end position="349"/>
    </location>
</feature>
<dbReference type="PROSITE" id="PS51222">
    <property type="entry name" value="DCD"/>
    <property type="match status" value="1"/>
</dbReference>
<dbReference type="Proteomes" id="UP000230069">
    <property type="component" value="Unassembled WGS sequence"/>
</dbReference>
<feature type="compositionally biased region" description="Basic residues" evidence="1">
    <location>
        <begin position="1"/>
        <end position="20"/>
    </location>
</feature>
<evidence type="ECO:0000256" key="1">
    <source>
        <dbReference type="SAM" id="MobiDB-lite"/>
    </source>
</evidence>
<evidence type="ECO:0000313" key="3">
    <source>
        <dbReference type="EMBL" id="PIA60336.1"/>
    </source>
</evidence>
<sequence>MVKAKGKGKARASGSKPKKKAALENTSAETAASEPVNVNVEEPATVSGGEEKAEENKKEGQNGKEKVDSTLVTTGENSRKRKRKNATVGAADVMRMKEKDNPETSTKVKDTKKSDSMGMIFMCSSKTKQDCYRYKVLGLPAAKKDMVAKIYKGMRLFLFDIDLKLLYGIYKAAAPGGYNIEPKAFKSAFPSQVRFSVMDDCLPLSEEKFKAVIKDNYYGKNKFDCQLKAEQVKNLCKLFKVSARGHELKPDSKDRKTEAPRHVDRSRDRQQERDRDRHQERDRDRHQERDRERQQERDREKRQGRDREKRQGQDREKRQRRDRETERHPSFGGDRRLSEADSSRYERELVAPPLLHPPRPPTYPYERQLDSDYHRRDVQDERHVRRLLDSDLNRREEIAYRNPYEPPLSYREPLYTRAPPLALEVPLPSHQPLYTSATAPTLELPPLSYHEPLYTRAPPSVHELASSYHEPLYTRAPPPVHQVANSYLEPLYTRALPAHEQPLSYHESLYTRAPLPSYHPSSMYRH</sequence>
<feature type="region of interest" description="Disordered" evidence="1">
    <location>
        <begin position="1"/>
        <end position="88"/>
    </location>
</feature>
<gene>
    <name evidence="3" type="ORF">AQUCO_00300084v1</name>
</gene>
<feature type="domain" description="DCD" evidence="2">
    <location>
        <begin position="114"/>
        <end position="241"/>
    </location>
</feature>
<feature type="compositionally biased region" description="Basic and acidic residues" evidence="1">
    <location>
        <begin position="49"/>
        <end position="68"/>
    </location>
</feature>
<dbReference type="InParanoid" id="A0A2G5EX96"/>
<reference evidence="3 4" key="1">
    <citation type="submission" date="2017-09" db="EMBL/GenBank/DDBJ databases">
        <title>WGS assembly of Aquilegia coerulea Goldsmith.</title>
        <authorList>
            <person name="Hodges S."/>
            <person name="Kramer E."/>
            <person name="Nordborg M."/>
            <person name="Tomkins J."/>
            <person name="Borevitz J."/>
            <person name="Derieg N."/>
            <person name="Yan J."/>
            <person name="Mihaltcheva S."/>
            <person name="Hayes R.D."/>
            <person name="Rokhsar D."/>
        </authorList>
    </citation>
    <scope>NUCLEOTIDE SEQUENCE [LARGE SCALE GENOMIC DNA]</scope>
    <source>
        <strain evidence="4">cv. Goldsmith</strain>
    </source>
</reference>
<feature type="compositionally biased region" description="Pro residues" evidence="1">
    <location>
        <begin position="354"/>
        <end position="363"/>
    </location>
</feature>
<proteinExistence type="predicted"/>
<organism evidence="3 4">
    <name type="scientific">Aquilegia coerulea</name>
    <name type="common">Rocky mountain columbine</name>
    <dbReference type="NCBI Taxonomy" id="218851"/>
    <lineage>
        <taxon>Eukaryota</taxon>
        <taxon>Viridiplantae</taxon>
        <taxon>Streptophyta</taxon>
        <taxon>Embryophyta</taxon>
        <taxon>Tracheophyta</taxon>
        <taxon>Spermatophyta</taxon>
        <taxon>Magnoliopsida</taxon>
        <taxon>Ranunculales</taxon>
        <taxon>Ranunculaceae</taxon>
        <taxon>Thalictroideae</taxon>
        <taxon>Aquilegia</taxon>
    </lineage>
</organism>
<evidence type="ECO:0000259" key="2">
    <source>
        <dbReference type="PROSITE" id="PS51222"/>
    </source>
</evidence>
<name>A0A2G5EX96_AQUCA</name>
<feature type="region of interest" description="Disordered" evidence="1">
    <location>
        <begin position="246"/>
        <end position="367"/>
    </location>
</feature>
<dbReference type="PANTHER" id="PTHR46444">
    <property type="entry name" value="DCD (DEVELOPMENT AND CELL DEATH) DOMAIN PROTEIN-RELATED"/>
    <property type="match status" value="1"/>
</dbReference>
<evidence type="ECO:0000313" key="4">
    <source>
        <dbReference type="Proteomes" id="UP000230069"/>
    </source>
</evidence>
<dbReference type="OrthoDB" id="1920894at2759"/>
<accession>A0A2G5EX96</accession>
<dbReference type="InterPro" id="IPR013989">
    <property type="entry name" value="Dev_and_cell_death_domain"/>
</dbReference>
<dbReference type="AlphaFoldDB" id="A0A2G5EX96"/>
<protein>
    <recommendedName>
        <fullName evidence="2">DCD domain-containing protein</fullName>
    </recommendedName>
</protein>
<dbReference type="PANTHER" id="PTHR46444:SF11">
    <property type="entry name" value="DCD DOMAIN-CONTAINING PROTEIN"/>
    <property type="match status" value="1"/>
</dbReference>
<dbReference type="Pfam" id="PF10539">
    <property type="entry name" value="Dev_Cell_Death"/>
    <property type="match status" value="1"/>
</dbReference>